<reference evidence="3" key="1">
    <citation type="journal article" date="2019" name="Int. J. Syst. Evol. Microbiol.">
        <title>The Global Catalogue of Microorganisms (GCM) 10K type strain sequencing project: providing services to taxonomists for standard genome sequencing and annotation.</title>
        <authorList>
            <consortium name="The Broad Institute Genomics Platform"/>
            <consortium name="The Broad Institute Genome Sequencing Center for Infectious Disease"/>
            <person name="Wu L."/>
            <person name="Ma J."/>
        </authorList>
    </citation>
    <scope>NUCLEOTIDE SEQUENCE [LARGE SCALE GENOMIC DNA]</scope>
    <source>
        <strain evidence="3">CGMCC 4.7643</strain>
    </source>
</reference>
<dbReference type="EMBL" id="JBHUKU010000025">
    <property type="protein sequence ID" value="MFD2464235.1"/>
    <property type="molecule type" value="Genomic_DNA"/>
</dbReference>
<gene>
    <name evidence="2" type="ORF">ACFSYJ_36845</name>
</gene>
<protein>
    <submittedName>
        <fullName evidence="2">Uncharacterized protein</fullName>
    </submittedName>
</protein>
<dbReference type="RefSeq" id="WP_345404762.1">
    <property type="nucleotide sequence ID" value="NZ_BAABHG010000017.1"/>
</dbReference>
<dbReference type="Proteomes" id="UP001597419">
    <property type="component" value="Unassembled WGS sequence"/>
</dbReference>
<evidence type="ECO:0000256" key="1">
    <source>
        <dbReference type="SAM" id="MobiDB-lite"/>
    </source>
</evidence>
<evidence type="ECO:0000313" key="3">
    <source>
        <dbReference type="Proteomes" id="UP001597419"/>
    </source>
</evidence>
<accession>A0ABW5GTH0</accession>
<organism evidence="2 3">
    <name type="scientific">Amycolatopsis samaneae</name>
    <dbReference type="NCBI Taxonomy" id="664691"/>
    <lineage>
        <taxon>Bacteria</taxon>
        <taxon>Bacillati</taxon>
        <taxon>Actinomycetota</taxon>
        <taxon>Actinomycetes</taxon>
        <taxon>Pseudonocardiales</taxon>
        <taxon>Pseudonocardiaceae</taxon>
        <taxon>Amycolatopsis</taxon>
    </lineage>
</organism>
<name>A0ABW5GTH0_9PSEU</name>
<proteinExistence type="predicted"/>
<evidence type="ECO:0000313" key="2">
    <source>
        <dbReference type="EMBL" id="MFD2464235.1"/>
    </source>
</evidence>
<sequence>MSGPRHDPHARPPRPRVPESWRPSRTPAVPAARTGGWQVPRRRTGTPLSAAARQRTCAVCGAPFSPGERTELQTFTDGEIRYTAVHPGHSIYASSRERRITDRLRRAA</sequence>
<feature type="compositionally biased region" description="Basic and acidic residues" evidence="1">
    <location>
        <begin position="1"/>
        <end position="10"/>
    </location>
</feature>
<comment type="caution">
    <text evidence="2">The sequence shown here is derived from an EMBL/GenBank/DDBJ whole genome shotgun (WGS) entry which is preliminary data.</text>
</comment>
<keyword evidence="3" id="KW-1185">Reference proteome</keyword>
<feature type="region of interest" description="Disordered" evidence="1">
    <location>
        <begin position="1"/>
        <end position="51"/>
    </location>
</feature>